<comment type="cofactor">
    <cofactor evidence="1 8">
        <name>heme</name>
        <dbReference type="ChEBI" id="CHEBI:30413"/>
    </cofactor>
</comment>
<organism evidence="10 11">
    <name type="scientific">Nocardioides silvaticus</name>
    <dbReference type="NCBI Taxonomy" id="2201891"/>
    <lineage>
        <taxon>Bacteria</taxon>
        <taxon>Bacillati</taxon>
        <taxon>Actinomycetota</taxon>
        <taxon>Actinomycetes</taxon>
        <taxon>Propionibacteriales</taxon>
        <taxon>Nocardioidaceae</taxon>
        <taxon>Nocardioides</taxon>
    </lineage>
</organism>
<evidence type="ECO:0000256" key="6">
    <source>
        <dbReference type="ARBA" id="ARBA00023004"/>
    </source>
</evidence>
<proteinExistence type="inferred from homology"/>
<comment type="similarity">
    <text evidence="2 9">Belongs to the cytochrome P450 family.</text>
</comment>
<evidence type="ECO:0000256" key="7">
    <source>
        <dbReference type="ARBA" id="ARBA00023033"/>
    </source>
</evidence>
<dbReference type="GO" id="GO:0004497">
    <property type="term" value="F:monooxygenase activity"/>
    <property type="evidence" value="ECO:0007669"/>
    <property type="project" value="UniProtKB-KW"/>
</dbReference>
<feature type="binding site" description="axial binding residue" evidence="8">
    <location>
        <position position="420"/>
    </location>
    <ligand>
        <name>heme</name>
        <dbReference type="ChEBI" id="CHEBI:30413"/>
    </ligand>
    <ligandPart>
        <name>Fe</name>
        <dbReference type="ChEBI" id="CHEBI:18248"/>
    </ligandPart>
</feature>
<accession>A0A316TJG6</accession>
<dbReference type="InterPro" id="IPR017972">
    <property type="entry name" value="Cyt_P450_CS"/>
</dbReference>
<dbReference type="InterPro" id="IPR002403">
    <property type="entry name" value="Cyt_P450_E_grp-IV"/>
</dbReference>
<evidence type="ECO:0000256" key="9">
    <source>
        <dbReference type="RuleBase" id="RU000461"/>
    </source>
</evidence>
<evidence type="ECO:0000256" key="3">
    <source>
        <dbReference type="ARBA" id="ARBA00022617"/>
    </source>
</evidence>
<dbReference type="AlphaFoldDB" id="A0A316TJG6"/>
<evidence type="ECO:0000256" key="1">
    <source>
        <dbReference type="ARBA" id="ARBA00001971"/>
    </source>
</evidence>
<comment type="caution">
    <text evidence="10">The sequence shown here is derived from an EMBL/GenBank/DDBJ whole genome shotgun (WGS) entry which is preliminary data.</text>
</comment>
<dbReference type="RefSeq" id="WP_109692211.1">
    <property type="nucleotide sequence ID" value="NZ_QGDD01000001.1"/>
</dbReference>
<reference evidence="10 11" key="1">
    <citation type="submission" date="2018-05" db="EMBL/GenBank/DDBJ databases">
        <title>Nocardioides silvaticus genome.</title>
        <authorList>
            <person name="Li C."/>
            <person name="Wang G."/>
        </authorList>
    </citation>
    <scope>NUCLEOTIDE SEQUENCE [LARGE SCALE GENOMIC DNA]</scope>
    <source>
        <strain evidence="10 11">CCTCC AB 2018079</strain>
    </source>
</reference>
<name>A0A316TJG6_9ACTN</name>
<evidence type="ECO:0000313" key="11">
    <source>
        <dbReference type="Proteomes" id="UP000245507"/>
    </source>
</evidence>
<keyword evidence="11" id="KW-1185">Reference proteome</keyword>
<protein>
    <submittedName>
        <fullName evidence="10">Cytochrome P450</fullName>
    </submittedName>
</protein>
<evidence type="ECO:0000256" key="5">
    <source>
        <dbReference type="ARBA" id="ARBA00023002"/>
    </source>
</evidence>
<dbReference type="PROSITE" id="PS00086">
    <property type="entry name" value="CYTOCHROME_P450"/>
    <property type="match status" value="1"/>
</dbReference>
<dbReference type="OrthoDB" id="7376058at2"/>
<evidence type="ECO:0000256" key="4">
    <source>
        <dbReference type="ARBA" id="ARBA00022723"/>
    </source>
</evidence>
<dbReference type="EMBL" id="QGDD01000001">
    <property type="protein sequence ID" value="PWN04707.1"/>
    <property type="molecule type" value="Genomic_DNA"/>
</dbReference>
<dbReference type="PANTHER" id="PTHR24286">
    <property type="entry name" value="CYTOCHROME P450 26"/>
    <property type="match status" value="1"/>
</dbReference>
<keyword evidence="5 9" id="KW-0560">Oxidoreductase</keyword>
<dbReference type="InterPro" id="IPR001128">
    <property type="entry name" value="Cyt_P450"/>
</dbReference>
<sequence length="473" mass="52941">MSAPTIRDFPGDTLFEALGRRVGTTTAPLAEPPAGSGLQPVPGEPGLPLIGKSIEMLRDGFIAGRRYSEKHGPIFWTNAFGRKIVWTTSPEAAKEVLTTKSKSISQAGWRYFIDAFFSRGLMLLDGQEHLLHRRIMQEAFTRQRLAGYTEQFTKIIDNEMSGWPVDEQMLLNPAVKDLSLSVATVVFMGADPHHSEHLTRSFVDAVRAGTGLVRFRVPGAPWLRWNRGLAGRKVLEDYFRAEIAAKRASNDDDLFAALCHARTDDGEEFTDEDVVSHMIFLMMAAHDTTTITSTTVAYYLAKYPELQERARAESEALRGEPVTLELLDKLEIVDRVFMEGMRLVAPVPVLGREATEDMDICGHFVPKGTLIAVVTDPTHRNETVWTDPDSFDIERFVAPRNEHKGHRFAHIPFGGGAHKCIGMVFGSAEVKAIIHRMLLNYRIEIPADYELEWDYTSLVVPVDGFPVTLRPLH</sequence>
<dbReference type="GO" id="GO:0020037">
    <property type="term" value="F:heme binding"/>
    <property type="evidence" value="ECO:0007669"/>
    <property type="project" value="InterPro"/>
</dbReference>
<keyword evidence="6 8" id="KW-0408">Iron</keyword>
<keyword evidence="4 8" id="KW-0479">Metal-binding</keyword>
<dbReference type="GO" id="GO:0005506">
    <property type="term" value="F:iron ion binding"/>
    <property type="evidence" value="ECO:0007669"/>
    <property type="project" value="InterPro"/>
</dbReference>
<dbReference type="PRINTS" id="PR00465">
    <property type="entry name" value="EP450IV"/>
</dbReference>
<keyword evidence="3 8" id="KW-0349">Heme</keyword>
<gene>
    <name evidence="10" type="ORF">DJ010_03565</name>
</gene>
<dbReference type="GO" id="GO:0016125">
    <property type="term" value="P:sterol metabolic process"/>
    <property type="evidence" value="ECO:0007669"/>
    <property type="project" value="TreeGrafter"/>
</dbReference>
<evidence type="ECO:0000313" key="10">
    <source>
        <dbReference type="EMBL" id="PWN04707.1"/>
    </source>
</evidence>
<evidence type="ECO:0000256" key="2">
    <source>
        <dbReference type="ARBA" id="ARBA00010617"/>
    </source>
</evidence>
<dbReference type="SUPFAM" id="SSF48264">
    <property type="entry name" value="Cytochrome P450"/>
    <property type="match status" value="1"/>
</dbReference>
<evidence type="ECO:0000256" key="8">
    <source>
        <dbReference type="PIRSR" id="PIRSR602403-1"/>
    </source>
</evidence>
<dbReference type="PANTHER" id="PTHR24286:SF24">
    <property type="entry name" value="LANOSTEROL 14-ALPHA DEMETHYLASE"/>
    <property type="match status" value="1"/>
</dbReference>
<dbReference type="Gene3D" id="1.10.630.10">
    <property type="entry name" value="Cytochrome P450"/>
    <property type="match status" value="1"/>
</dbReference>
<dbReference type="Proteomes" id="UP000245507">
    <property type="component" value="Unassembled WGS sequence"/>
</dbReference>
<dbReference type="Pfam" id="PF00067">
    <property type="entry name" value="p450"/>
    <property type="match status" value="1"/>
</dbReference>
<dbReference type="GO" id="GO:0016705">
    <property type="term" value="F:oxidoreductase activity, acting on paired donors, with incorporation or reduction of molecular oxygen"/>
    <property type="evidence" value="ECO:0007669"/>
    <property type="project" value="InterPro"/>
</dbReference>
<keyword evidence="7 9" id="KW-0503">Monooxygenase</keyword>
<dbReference type="InterPro" id="IPR036396">
    <property type="entry name" value="Cyt_P450_sf"/>
</dbReference>